<organism evidence="2 3">
    <name type="scientific">Colius striatus</name>
    <name type="common">Speckled mousebird</name>
    <dbReference type="NCBI Taxonomy" id="57412"/>
    <lineage>
        <taxon>Eukaryota</taxon>
        <taxon>Metazoa</taxon>
        <taxon>Chordata</taxon>
        <taxon>Craniata</taxon>
        <taxon>Vertebrata</taxon>
        <taxon>Euteleostomi</taxon>
        <taxon>Archelosauria</taxon>
        <taxon>Archosauria</taxon>
        <taxon>Dinosauria</taxon>
        <taxon>Saurischia</taxon>
        <taxon>Theropoda</taxon>
        <taxon>Coelurosauria</taxon>
        <taxon>Aves</taxon>
        <taxon>Neognathae</taxon>
        <taxon>Neoaves</taxon>
        <taxon>Telluraves</taxon>
        <taxon>Coraciimorphae</taxon>
        <taxon>Coliiformes</taxon>
        <taxon>Coliidae</taxon>
        <taxon>Colius</taxon>
    </lineage>
</organism>
<dbReference type="Proteomes" id="UP000053615">
    <property type="component" value="Unassembled WGS sequence"/>
</dbReference>
<dbReference type="InterPro" id="IPR027914">
    <property type="entry name" value="DUF4456"/>
</dbReference>
<reference evidence="2 3" key="1">
    <citation type="submission" date="2014-04" db="EMBL/GenBank/DDBJ databases">
        <title>Genome evolution of avian class.</title>
        <authorList>
            <person name="Zhang G."/>
            <person name="Li C."/>
        </authorList>
    </citation>
    <scope>NUCLEOTIDE SEQUENCE [LARGE SCALE GENOMIC DNA]</scope>
    <source>
        <strain evidence="2">BGI_N325</strain>
    </source>
</reference>
<dbReference type="EMBL" id="KK534566">
    <property type="protein sequence ID" value="KFP29030.1"/>
    <property type="molecule type" value="Genomic_DNA"/>
</dbReference>
<evidence type="ECO:0000313" key="3">
    <source>
        <dbReference type="Proteomes" id="UP000053615"/>
    </source>
</evidence>
<evidence type="ECO:0000259" key="1">
    <source>
        <dbReference type="Pfam" id="PF14644"/>
    </source>
</evidence>
<dbReference type="PANTHER" id="PTHR21444">
    <property type="entry name" value="COILED-COIL DOMAIN-CONTAINING PROTEIN 180"/>
    <property type="match status" value="1"/>
</dbReference>
<proteinExistence type="predicted"/>
<dbReference type="Pfam" id="PF14644">
    <property type="entry name" value="DUF4456"/>
    <property type="match status" value="1"/>
</dbReference>
<accession>A0A091JWC7</accession>
<dbReference type="AlphaFoldDB" id="A0A091JWC7"/>
<feature type="domain" description="DUF4456" evidence="1">
    <location>
        <begin position="2"/>
        <end position="172"/>
    </location>
</feature>
<name>A0A091JWC7_COLST</name>
<feature type="non-terminal residue" evidence="2">
    <location>
        <position position="175"/>
    </location>
</feature>
<evidence type="ECO:0000313" key="2">
    <source>
        <dbReference type="EMBL" id="KFP29030.1"/>
    </source>
</evidence>
<gene>
    <name evidence="2" type="ORF">N325_09144</name>
</gene>
<protein>
    <submittedName>
        <fullName evidence="2">Coiled-coil domain-containing protein 180</fullName>
    </submittedName>
</protein>
<feature type="non-terminal residue" evidence="2">
    <location>
        <position position="1"/>
    </location>
</feature>
<dbReference type="PANTHER" id="PTHR21444:SF14">
    <property type="entry name" value="COILED-COIL DOMAIN-CONTAINING PROTEIN 180"/>
    <property type="match status" value="1"/>
</dbReference>
<keyword evidence="3" id="KW-1185">Reference proteome</keyword>
<sequence length="175" mass="20149">VPENMPATFEHCAEVLRQNLLSYQSQTDEYYSSCLIEFQDQLKLFEKELPYISHLAVDSLFKEHEQKLSYSTAQIWHLFNKQMEDWENVKSVHKNHLHPSLGHPDNLVQLDALCQEEIKRQKDQTAGVHLNTQMLKDCAAECAQNFVSALAAFTEKLLLELDESVTVDDIQVASK</sequence>